<dbReference type="OrthoDB" id="9797223at2"/>
<dbReference type="Pfam" id="PF08220">
    <property type="entry name" value="HTH_DeoR"/>
    <property type="match status" value="1"/>
</dbReference>
<keyword evidence="3" id="KW-0804">Transcription</keyword>
<name>A0A558HS76_9GAMM</name>
<dbReference type="STRING" id="553385.GCA_000591415_01339"/>
<dbReference type="Proteomes" id="UP000319941">
    <property type="component" value="Unassembled WGS sequence"/>
</dbReference>
<comment type="caution">
    <text evidence="6">The sequence shown here is derived from an EMBL/GenBank/DDBJ whole genome shotgun (WGS) entry which is preliminary data.</text>
</comment>
<dbReference type="EMBL" id="VNFH01000003">
    <property type="protein sequence ID" value="TVU71969.1"/>
    <property type="molecule type" value="Genomic_DNA"/>
</dbReference>
<dbReference type="InterPro" id="IPR037171">
    <property type="entry name" value="NagB/RpiA_transferase-like"/>
</dbReference>
<gene>
    <name evidence="6" type="ORF">FQP86_05435</name>
</gene>
<feature type="domain" description="DeoR-like transcriptional repressor C-terminal sensor" evidence="4">
    <location>
        <begin position="80"/>
        <end position="233"/>
    </location>
</feature>
<evidence type="ECO:0000256" key="2">
    <source>
        <dbReference type="ARBA" id="ARBA00023125"/>
    </source>
</evidence>
<evidence type="ECO:0000259" key="4">
    <source>
        <dbReference type="Pfam" id="PF00455"/>
    </source>
</evidence>
<accession>A0A558HS76</accession>
<protein>
    <submittedName>
        <fullName evidence="6">DeoR/GlpR transcriptional regulator</fullName>
    </submittedName>
</protein>
<dbReference type="Pfam" id="PF00455">
    <property type="entry name" value="DeoRC"/>
    <property type="match status" value="1"/>
</dbReference>
<proteinExistence type="predicted"/>
<dbReference type="GO" id="GO:0003700">
    <property type="term" value="F:DNA-binding transcription factor activity"/>
    <property type="evidence" value="ECO:0007669"/>
    <property type="project" value="InterPro"/>
</dbReference>
<dbReference type="InterPro" id="IPR001034">
    <property type="entry name" value="DeoR_HTH"/>
</dbReference>
<reference evidence="6 7" key="1">
    <citation type="submission" date="2019-07" db="EMBL/GenBank/DDBJ databases">
        <title>Diversity of Bacteria from Kongsfjorden, Arctic.</title>
        <authorList>
            <person name="Yu Y."/>
        </authorList>
    </citation>
    <scope>NUCLEOTIDE SEQUENCE [LARGE SCALE GENOMIC DNA]</scope>
    <source>
        <strain evidence="6 7">SM1923</strain>
    </source>
</reference>
<dbReference type="InterPro" id="IPR014036">
    <property type="entry name" value="DeoR-like_C"/>
</dbReference>
<dbReference type="PROSITE" id="PS00894">
    <property type="entry name" value="HTH_DEOR_1"/>
    <property type="match status" value="1"/>
</dbReference>
<evidence type="ECO:0000313" key="7">
    <source>
        <dbReference type="Proteomes" id="UP000319941"/>
    </source>
</evidence>
<feature type="domain" description="HTH deoR-type" evidence="5">
    <location>
        <begin position="11"/>
        <end position="43"/>
    </location>
</feature>
<keyword evidence="7" id="KW-1185">Reference proteome</keyword>
<evidence type="ECO:0000259" key="5">
    <source>
        <dbReference type="Pfam" id="PF08220"/>
    </source>
</evidence>
<dbReference type="AlphaFoldDB" id="A0A558HS76"/>
<dbReference type="InterPro" id="IPR050313">
    <property type="entry name" value="Carb_Metab_HTH_regulators"/>
</dbReference>
<dbReference type="PANTHER" id="PTHR30363:SF8">
    <property type="entry name" value="DEOXYRIBOSE OPERON REPRESSOR"/>
    <property type="match status" value="1"/>
</dbReference>
<dbReference type="SUPFAM" id="SSF100950">
    <property type="entry name" value="NagB/RpiA/CoA transferase-like"/>
    <property type="match status" value="1"/>
</dbReference>
<evidence type="ECO:0000256" key="3">
    <source>
        <dbReference type="ARBA" id="ARBA00023163"/>
    </source>
</evidence>
<keyword evidence="2" id="KW-0238">DNA-binding</keyword>
<dbReference type="SMART" id="SM01134">
    <property type="entry name" value="DeoRC"/>
    <property type="match status" value="1"/>
</dbReference>
<dbReference type="InterPro" id="IPR018356">
    <property type="entry name" value="Tscrpt_reg_HTH_DeoR_CS"/>
</dbReference>
<sequence>MNNHSAVRLDRLQAILREGSPLPLSDAAQLCGVSEMTIRRDVAHSNGLLEILGGRLLLAEASAGSVYRLEREIDASAPIKQALCQQLASHIEDGDTLYVDCGTTLVHLAAALNRQQTLTLVTCALNVANAVGHLPGVRLVMLGGLFHAATQSFTATDMPETIRRLGINKAFISAGGVHASRGVSCFHFHEVAAKQAALESAMQRFLIVDARKFEMVRPAFIAPLSDFDVVISNSHPAARDCLGTLDPELCVTAEMVDCHPSID</sequence>
<keyword evidence="1" id="KW-0805">Transcription regulation</keyword>
<evidence type="ECO:0000313" key="6">
    <source>
        <dbReference type="EMBL" id="TVU71969.1"/>
    </source>
</evidence>
<dbReference type="RefSeq" id="WP_024951547.1">
    <property type="nucleotide sequence ID" value="NZ_CAWOWR010000087.1"/>
</dbReference>
<dbReference type="PANTHER" id="PTHR30363">
    <property type="entry name" value="HTH-TYPE TRANSCRIPTIONAL REGULATOR SRLR-RELATED"/>
    <property type="match status" value="1"/>
</dbReference>
<organism evidence="6 7">
    <name type="scientific">Cobetia crustatorum</name>
    <dbReference type="NCBI Taxonomy" id="553385"/>
    <lineage>
        <taxon>Bacteria</taxon>
        <taxon>Pseudomonadati</taxon>
        <taxon>Pseudomonadota</taxon>
        <taxon>Gammaproteobacteria</taxon>
        <taxon>Oceanospirillales</taxon>
        <taxon>Halomonadaceae</taxon>
        <taxon>Cobetia</taxon>
    </lineage>
</organism>
<evidence type="ECO:0000256" key="1">
    <source>
        <dbReference type="ARBA" id="ARBA00023015"/>
    </source>
</evidence>
<dbReference type="GO" id="GO:0003677">
    <property type="term" value="F:DNA binding"/>
    <property type="evidence" value="ECO:0007669"/>
    <property type="project" value="UniProtKB-KW"/>
</dbReference>